<dbReference type="PATRIC" id="fig|1423749.3.peg.882"/>
<dbReference type="PROSITE" id="PS50880">
    <property type="entry name" value="TOPRIM"/>
    <property type="match status" value="1"/>
</dbReference>
<dbReference type="Gene3D" id="3.40.1360.10">
    <property type="match status" value="1"/>
</dbReference>
<evidence type="ECO:0000256" key="7">
    <source>
        <dbReference type="ARBA" id="ARBA00022771"/>
    </source>
</evidence>
<keyword evidence="9" id="KW-0460">Magnesium</keyword>
<evidence type="ECO:0000256" key="5">
    <source>
        <dbReference type="ARBA" id="ARBA00022705"/>
    </source>
</evidence>
<comment type="function">
    <text evidence="12 13">RNA polymerase that catalyzes the synthesis of short RNA molecules used as primers for DNA polymerase during DNA replication.</text>
</comment>
<dbReference type="Gene3D" id="1.10.860.10">
    <property type="entry name" value="DNAb Helicase, Chain A"/>
    <property type="match status" value="1"/>
</dbReference>
<evidence type="ECO:0000313" key="18">
    <source>
        <dbReference type="Proteomes" id="UP000051739"/>
    </source>
</evidence>
<sequence length="649" mass="73681">MTLLKRSHSIWKRPLVNIIAFGGDFVARIPNEVIDQVRNSVDIADVIGQDVQLRKQGRNLMGHCPFHQDDTPSFSVNEEKQFFYCFSCHRTGNVFSFLQQLHEMTFPEAVQHVAEMANIEIPELNQRDPSTASPNAPFYQSYDLAADLYHHILVNTKAGQPALKYLEQRGMTRELIDQFKLGFAPSSDDHGILAQFLTEKQVDYQVVRQSGLLTTDHDGHFHDRFVDRVMYPIKNANGQIIAFSGRLLAAKGNDQAPKYLNSPETPIFNKRLTLFNFDEAKRAVRQEGHLILMEGFMDVISAYGAGVKSGIASMGTSFTEEQIQAIQRISNELVVCYDGDDAGQNAIMRALQLLTDQAPTLKLKVVQMPSGLDPDEFVQQRGPEKFQQYLANAEETPTAFRLQYLRRGLNLANQNELLSYLDTAIRVVAQVEQPVAQNLYLKQLADEFNLDQATLAAQLSQVEQQAQRSRPKETKPQQEQSTSDFNHRTETINSTSPALVNRVQRAEQLLIYWFIYQPEWRGHLLGLTDFTFPDDNYQQLFEQIQVYLQAHADYLTGDMINFLQDQPELIALLAEIEQLVVQDEITDEMVDDCVHVLQAEAPIEDLIGQKQAELKEATALNDQTLSAQLTTELISLYQQQQQAKAKEIN</sequence>
<comment type="cofactor">
    <cofactor evidence="12 13 14">
        <name>Zn(2+)</name>
        <dbReference type="ChEBI" id="CHEBI:29105"/>
    </cofactor>
    <text evidence="12 13 14">Binds 1 zinc ion per monomer.</text>
</comment>
<keyword evidence="8 12" id="KW-0862">Zinc</keyword>
<dbReference type="GO" id="GO:0003677">
    <property type="term" value="F:DNA binding"/>
    <property type="evidence" value="ECO:0007669"/>
    <property type="project" value="UniProtKB-KW"/>
</dbReference>
<dbReference type="CDD" id="cd03364">
    <property type="entry name" value="TOPRIM_DnaG_primases"/>
    <property type="match status" value="1"/>
</dbReference>
<comment type="caution">
    <text evidence="17">The sequence shown here is derived from an EMBL/GenBank/DDBJ whole genome shotgun (WGS) entry which is preliminary data.</text>
</comment>
<dbReference type="PIRSF" id="PIRSF002811">
    <property type="entry name" value="DnaG"/>
    <property type="match status" value="1"/>
</dbReference>
<evidence type="ECO:0000259" key="16">
    <source>
        <dbReference type="PROSITE" id="PS50880"/>
    </source>
</evidence>
<feature type="region of interest" description="Disordered" evidence="15">
    <location>
        <begin position="461"/>
        <end position="491"/>
    </location>
</feature>
<evidence type="ECO:0000256" key="3">
    <source>
        <dbReference type="ARBA" id="ARBA00022679"/>
    </source>
</evidence>
<dbReference type="SUPFAM" id="SSF57783">
    <property type="entry name" value="Zinc beta-ribbon"/>
    <property type="match status" value="1"/>
</dbReference>
<evidence type="ECO:0000256" key="4">
    <source>
        <dbReference type="ARBA" id="ARBA00022695"/>
    </source>
</evidence>
<evidence type="ECO:0000313" key="17">
    <source>
        <dbReference type="EMBL" id="KRM01149.1"/>
    </source>
</evidence>
<evidence type="ECO:0000256" key="13">
    <source>
        <dbReference type="PIRNR" id="PIRNR002811"/>
    </source>
</evidence>
<evidence type="ECO:0000256" key="2">
    <source>
        <dbReference type="ARBA" id="ARBA00022515"/>
    </source>
</evidence>
<dbReference type="GO" id="GO:1990077">
    <property type="term" value="C:primosome complex"/>
    <property type="evidence" value="ECO:0007669"/>
    <property type="project" value="UniProtKB-KW"/>
</dbReference>
<dbReference type="Gene3D" id="3.90.980.10">
    <property type="entry name" value="DNA primase, catalytic core, N-terminal domain"/>
    <property type="match status" value="1"/>
</dbReference>
<comment type="domain">
    <text evidence="12">Contains an N-terminal zinc-binding domain, a central core domain that contains the primase activity, and a C-terminal DnaB-binding domain.</text>
</comment>
<evidence type="ECO:0000256" key="14">
    <source>
        <dbReference type="PIRSR" id="PIRSR002811-1"/>
    </source>
</evidence>
<feature type="zinc finger region" description="CHC2-type" evidence="12 14">
    <location>
        <begin position="64"/>
        <end position="88"/>
    </location>
</feature>
<protein>
    <recommendedName>
        <fullName evidence="12 13">DNA primase</fullName>
        <ecNumber evidence="12">2.7.7.101</ecNumber>
    </recommendedName>
</protein>
<dbReference type="Pfam" id="PF13155">
    <property type="entry name" value="Toprim_2"/>
    <property type="match status" value="1"/>
</dbReference>
<dbReference type="NCBIfam" id="TIGR01391">
    <property type="entry name" value="dnaG"/>
    <property type="match status" value="1"/>
</dbReference>
<keyword evidence="5 12" id="KW-0235">DNA replication</keyword>
<dbReference type="GO" id="GO:0005737">
    <property type="term" value="C:cytoplasm"/>
    <property type="evidence" value="ECO:0007669"/>
    <property type="project" value="TreeGrafter"/>
</dbReference>
<dbReference type="InterPro" id="IPR019475">
    <property type="entry name" value="DNA_primase_DnaB-bd"/>
</dbReference>
<keyword evidence="4 12" id="KW-0548">Nucleotidyltransferase</keyword>
<feature type="domain" description="Toprim" evidence="16">
    <location>
        <begin position="288"/>
        <end position="369"/>
    </location>
</feature>
<evidence type="ECO:0000256" key="8">
    <source>
        <dbReference type="ARBA" id="ARBA00022833"/>
    </source>
</evidence>
<dbReference type="Pfam" id="PF08275">
    <property type="entry name" value="DNAG_N"/>
    <property type="match status" value="1"/>
</dbReference>
<comment type="similarity">
    <text evidence="12 13">Belongs to the DnaG primase family.</text>
</comment>
<accession>A0A0R1V6J2</accession>
<evidence type="ECO:0000256" key="1">
    <source>
        <dbReference type="ARBA" id="ARBA00022478"/>
    </source>
</evidence>
<dbReference type="GO" id="GO:0003899">
    <property type="term" value="F:DNA-directed RNA polymerase activity"/>
    <property type="evidence" value="ECO:0007669"/>
    <property type="project" value="UniProtKB-UniRule"/>
</dbReference>
<dbReference type="InterPro" id="IPR036977">
    <property type="entry name" value="DNA_primase_Znf_CHC2"/>
</dbReference>
<keyword evidence="2 12" id="KW-0639">Primosome</keyword>
<dbReference type="PANTHER" id="PTHR30313:SF2">
    <property type="entry name" value="DNA PRIMASE"/>
    <property type="match status" value="1"/>
</dbReference>
<gene>
    <name evidence="12" type="primary">dnaG</name>
    <name evidence="17" type="ORF">FC60_GL000874</name>
</gene>
<organism evidence="17 18">
    <name type="scientific">Limosilactobacillus gastricus DSM 16045</name>
    <dbReference type="NCBI Taxonomy" id="1423749"/>
    <lineage>
        <taxon>Bacteria</taxon>
        <taxon>Bacillati</taxon>
        <taxon>Bacillota</taxon>
        <taxon>Bacilli</taxon>
        <taxon>Lactobacillales</taxon>
        <taxon>Lactobacillaceae</taxon>
        <taxon>Limosilactobacillus</taxon>
    </lineage>
</organism>
<evidence type="ECO:0000256" key="9">
    <source>
        <dbReference type="ARBA" id="ARBA00022842"/>
    </source>
</evidence>
<dbReference type="SMART" id="SM00493">
    <property type="entry name" value="TOPRIM"/>
    <property type="match status" value="1"/>
</dbReference>
<dbReference type="InterPro" id="IPR050219">
    <property type="entry name" value="DnaG_primase"/>
</dbReference>
<dbReference type="EMBL" id="AZFN01000021">
    <property type="protein sequence ID" value="KRM01149.1"/>
    <property type="molecule type" value="Genomic_DNA"/>
</dbReference>
<dbReference type="Gene3D" id="3.90.580.10">
    <property type="entry name" value="Zinc finger, CHC2-type domain"/>
    <property type="match status" value="1"/>
</dbReference>
<keyword evidence="11 12" id="KW-0804">Transcription</keyword>
<evidence type="ECO:0000256" key="15">
    <source>
        <dbReference type="SAM" id="MobiDB-lite"/>
    </source>
</evidence>
<dbReference type="Pfam" id="PF10410">
    <property type="entry name" value="DnaB_bind"/>
    <property type="match status" value="1"/>
</dbReference>
<dbReference type="SMART" id="SM00400">
    <property type="entry name" value="ZnF_CHCC"/>
    <property type="match status" value="1"/>
</dbReference>
<dbReference type="HAMAP" id="MF_00974">
    <property type="entry name" value="DNA_primase_DnaG"/>
    <property type="match status" value="1"/>
</dbReference>
<comment type="subunit">
    <text evidence="12">Monomer. Interacts with DnaB.</text>
</comment>
<dbReference type="FunFam" id="3.90.580.10:FF:000001">
    <property type="entry name" value="DNA primase"/>
    <property type="match status" value="1"/>
</dbReference>
<dbReference type="InterPro" id="IPR016136">
    <property type="entry name" value="DNA_helicase_N/primase_C"/>
</dbReference>
<dbReference type="InterPro" id="IPR037068">
    <property type="entry name" value="DNA_primase_core_N_sf"/>
</dbReference>
<evidence type="ECO:0000256" key="12">
    <source>
        <dbReference type="HAMAP-Rule" id="MF_00974"/>
    </source>
</evidence>
<keyword evidence="1 12" id="KW-0240">DNA-directed RNA polymerase</keyword>
<dbReference type="InterPro" id="IPR006295">
    <property type="entry name" value="DNA_primase_DnaG"/>
</dbReference>
<dbReference type="Pfam" id="PF01807">
    <property type="entry name" value="Zn_ribbon_DnaG"/>
    <property type="match status" value="1"/>
</dbReference>
<keyword evidence="18" id="KW-1185">Reference proteome</keyword>
<evidence type="ECO:0000256" key="6">
    <source>
        <dbReference type="ARBA" id="ARBA00022723"/>
    </source>
</evidence>
<dbReference type="GO" id="GO:0000428">
    <property type="term" value="C:DNA-directed RNA polymerase complex"/>
    <property type="evidence" value="ECO:0007669"/>
    <property type="project" value="UniProtKB-KW"/>
</dbReference>
<dbReference type="PANTHER" id="PTHR30313">
    <property type="entry name" value="DNA PRIMASE"/>
    <property type="match status" value="1"/>
</dbReference>
<dbReference type="SUPFAM" id="SSF56731">
    <property type="entry name" value="DNA primase core"/>
    <property type="match status" value="1"/>
</dbReference>
<dbReference type="GO" id="GO:0006269">
    <property type="term" value="P:DNA replication, synthesis of primer"/>
    <property type="evidence" value="ECO:0007669"/>
    <property type="project" value="UniProtKB-UniRule"/>
</dbReference>
<dbReference type="GO" id="GO:0008270">
    <property type="term" value="F:zinc ion binding"/>
    <property type="evidence" value="ECO:0007669"/>
    <property type="project" value="UniProtKB-UniRule"/>
</dbReference>
<dbReference type="AlphaFoldDB" id="A0A0R1V6J2"/>
<proteinExistence type="inferred from homology"/>
<reference evidence="17 18" key="1">
    <citation type="journal article" date="2015" name="Genome Announc.">
        <title>Expanding the biotechnology potential of lactobacilli through comparative genomics of 213 strains and associated genera.</title>
        <authorList>
            <person name="Sun Z."/>
            <person name="Harris H.M."/>
            <person name="McCann A."/>
            <person name="Guo C."/>
            <person name="Argimon S."/>
            <person name="Zhang W."/>
            <person name="Yang X."/>
            <person name="Jeffery I.B."/>
            <person name="Cooney J.C."/>
            <person name="Kagawa T.F."/>
            <person name="Liu W."/>
            <person name="Song Y."/>
            <person name="Salvetti E."/>
            <person name="Wrobel A."/>
            <person name="Rasinkangas P."/>
            <person name="Parkhill J."/>
            <person name="Rea M.C."/>
            <person name="O'Sullivan O."/>
            <person name="Ritari J."/>
            <person name="Douillard F.P."/>
            <person name="Paul Ross R."/>
            <person name="Yang R."/>
            <person name="Briner A.E."/>
            <person name="Felis G.E."/>
            <person name="de Vos W.M."/>
            <person name="Barrangou R."/>
            <person name="Klaenhammer T.R."/>
            <person name="Caufield P.W."/>
            <person name="Cui Y."/>
            <person name="Zhang H."/>
            <person name="O'Toole P.W."/>
        </authorList>
    </citation>
    <scope>NUCLEOTIDE SEQUENCE [LARGE SCALE GENOMIC DNA]</scope>
    <source>
        <strain evidence="17 18">DSM 16045</strain>
    </source>
</reference>
<dbReference type="EC" id="2.7.7.101" evidence="12"/>
<dbReference type="InterPro" id="IPR002694">
    <property type="entry name" value="Znf_CHC2"/>
</dbReference>
<keyword evidence="3 12" id="KW-0808">Transferase</keyword>
<dbReference type="Proteomes" id="UP000051739">
    <property type="component" value="Unassembled WGS sequence"/>
</dbReference>
<keyword evidence="7 12" id="KW-0863">Zinc-finger</keyword>
<evidence type="ECO:0000256" key="10">
    <source>
        <dbReference type="ARBA" id="ARBA00023125"/>
    </source>
</evidence>
<keyword evidence="10 12" id="KW-0238">DNA-binding</keyword>
<comment type="catalytic activity">
    <reaction evidence="12">
        <text>ssDNA + n NTP = ssDNA/pppN(pN)n-1 hybrid + (n-1) diphosphate.</text>
        <dbReference type="EC" id="2.7.7.101"/>
    </reaction>
</comment>
<dbReference type="InterPro" id="IPR034151">
    <property type="entry name" value="TOPRIM_DnaG_bac"/>
</dbReference>
<name>A0A0R1V6J2_9LACO</name>
<dbReference type="InterPro" id="IPR030846">
    <property type="entry name" value="DnaG_bac"/>
</dbReference>
<evidence type="ECO:0000256" key="11">
    <source>
        <dbReference type="ARBA" id="ARBA00023163"/>
    </source>
</evidence>
<dbReference type="InterPro" id="IPR006171">
    <property type="entry name" value="TOPRIM_dom"/>
</dbReference>
<dbReference type="InterPro" id="IPR013264">
    <property type="entry name" value="DNAG_N"/>
</dbReference>
<keyword evidence="6 12" id="KW-0479">Metal-binding</keyword>